<dbReference type="InterPro" id="IPR032675">
    <property type="entry name" value="LRR_dom_sf"/>
</dbReference>
<dbReference type="InterPro" id="IPR003591">
    <property type="entry name" value="Leu-rich_rpt_typical-subtyp"/>
</dbReference>
<keyword evidence="12" id="KW-1185">Reference proteome</keyword>
<evidence type="ECO:0000256" key="10">
    <source>
        <dbReference type="SAM" id="Phobius"/>
    </source>
</evidence>
<name>A0AAE1DQK3_9GAST</name>
<evidence type="ECO:0000256" key="2">
    <source>
        <dbReference type="ARBA" id="ARBA00022614"/>
    </source>
</evidence>
<feature type="transmembrane region" description="Helical" evidence="10">
    <location>
        <begin position="302"/>
        <end position="326"/>
    </location>
</feature>
<evidence type="ECO:0000313" key="11">
    <source>
        <dbReference type="EMBL" id="KAK3778093.1"/>
    </source>
</evidence>
<dbReference type="Pfam" id="PF13855">
    <property type="entry name" value="LRR_8"/>
    <property type="match status" value="1"/>
</dbReference>
<keyword evidence="3 10" id="KW-0812">Transmembrane</keyword>
<keyword evidence="2" id="KW-0433">Leucine-rich repeat</keyword>
<evidence type="ECO:0000256" key="4">
    <source>
        <dbReference type="ARBA" id="ARBA00022729"/>
    </source>
</evidence>
<dbReference type="PANTHER" id="PTHR24365:SF541">
    <property type="entry name" value="PROTEIN TOLL-RELATED"/>
    <property type="match status" value="1"/>
</dbReference>
<evidence type="ECO:0000256" key="3">
    <source>
        <dbReference type="ARBA" id="ARBA00022692"/>
    </source>
</evidence>
<comment type="subcellular location">
    <subcellularLocation>
        <location evidence="1">Membrane</location>
        <topology evidence="1">Single-pass membrane protein</topology>
    </subcellularLocation>
</comment>
<organism evidence="11 12">
    <name type="scientific">Elysia crispata</name>
    <name type="common">lettuce slug</name>
    <dbReference type="NCBI Taxonomy" id="231223"/>
    <lineage>
        <taxon>Eukaryota</taxon>
        <taxon>Metazoa</taxon>
        <taxon>Spiralia</taxon>
        <taxon>Lophotrochozoa</taxon>
        <taxon>Mollusca</taxon>
        <taxon>Gastropoda</taxon>
        <taxon>Heterobranchia</taxon>
        <taxon>Euthyneura</taxon>
        <taxon>Panpulmonata</taxon>
        <taxon>Sacoglossa</taxon>
        <taxon>Placobranchoidea</taxon>
        <taxon>Plakobranchidae</taxon>
        <taxon>Elysia</taxon>
    </lineage>
</organism>
<accession>A0AAE1DQK3</accession>
<dbReference type="Gene3D" id="3.80.10.10">
    <property type="entry name" value="Ribonuclease Inhibitor"/>
    <property type="match status" value="1"/>
</dbReference>
<dbReference type="SUPFAM" id="SSF52058">
    <property type="entry name" value="L domain-like"/>
    <property type="match status" value="1"/>
</dbReference>
<keyword evidence="5" id="KW-0677">Repeat</keyword>
<dbReference type="SMART" id="SM00369">
    <property type="entry name" value="LRR_TYP"/>
    <property type="match status" value="4"/>
</dbReference>
<dbReference type="InterPro" id="IPR035897">
    <property type="entry name" value="Toll_tir_struct_dom_sf"/>
</dbReference>
<dbReference type="GO" id="GO:0038023">
    <property type="term" value="F:signaling receptor activity"/>
    <property type="evidence" value="ECO:0007669"/>
    <property type="project" value="TreeGrafter"/>
</dbReference>
<proteinExistence type="predicted"/>
<evidence type="ECO:0000256" key="9">
    <source>
        <dbReference type="ARBA" id="ARBA00023180"/>
    </source>
</evidence>
<evidence type="ECO:0000256" key="1">
    <source>
        <dbReference type="ARBA" id="ARBA00004167"/>
    </source>
</evidence>
<keyword evidence="9" id="KW-0325">Glycoprotein</keyword>
<evidence type="ECO:0000256" key="8">
    <source>
        <dbReference type="ARBA" id="ARBA00023170"/>
    </source>
</evidence>
<dbReference type="PROSITE" id="PS51450">
    <property type="entry name" value="LRR"/>
    <property type="match status" value="2"/>
</dbReference>
<reference evidence="11" key="1">
    <citation type="journal article" date="2023" name="G3 (Bethesda)">
        <title>A reference genome for the long-term kleptoplast-retaining sea slug Elysia crispata morphotype clarki.</title>
        <authorList>
            <person name="Eastman K.E."/>
            <person name="Pendleton A.L."/>
            <person name="Shaikh M.A."/>
            <person name="Suttiyut T."/>
            <person name="Ogas R."/>
            <person name="Tomko P."/>
            <person name="Gavelis G."/>
            <person name="Widhalm J.R."/>
            <person name="Wisecaver J.H."/>
        </authorList>
    </citation>
    <scope>NUCLEOTIDE SEQUENCE</scope>
    <source>
        <strain evidence="11">ECLA1</strain>
    </source>
</reference>
<evidence type="ECO:0008006" key="13">
    <source>
        <dbReference type="Google" id="ProtNLM"/>
    </source>
</evidence>
<keyword evidence="7 10" id="KW-0472">Membrane</keyword>
<dbReference type="InterPro" id="IPR001611">
    <property type="entry name" value="Leu-rich_rpt"/>
</dbReference>
<evidence type="ECO:0000256" key="5">
    <source>
        <dbReference type="ARBA" id="ARBA00022737"/>
    </source>
</evidence>
<dbReference type="PANTHER" id="PTHR24365">
    <property type="entry name" value="TOLL-LIKE RECEPTOR"/>
    <property type="match status" value="1"/>
</dbReference>
<dbReference type="SUPFAM" id="SSF52200">
    <property type="entry name" value="Toll/Interleukin receptor TIR domain"/>
    <property type="match status" value="1"/>
</dbReference>
<dbReference type="Proteomes" id="UP001283361">
    <property type="component" value="Unassembled WGS sequence"/>
</dbReference>
<protein>
    <recommendedName>
        <fullName evidence="13">TIR domain-containing protein</fullName>
    </recommendedName>
</protein>
<evidence type="ECO:0000256" key="7">
    <source>
        <dbReference type="ARBA" id="ARBA00023136"/>
    </source>
</evidence>
<dbReference type="EMBL" id="JAWDGP010003017">
    <property type="protein sequence ID" value="KAK3778093.1"/>
    <property type="molecule type" value="Genomic_DNA"/>
</dbReference>
<dbReference type="GO" id="GO:0005886">
    <property type="term" value="C:plasma membrane"/>
    <property type="evidence" value="ECO:0007669"/>
    <property type="project" value="TreeGrafter"/>
</dbReference>
<dbReference type="AlphaFoldDB" id="A0AAE1DQK3"/>
<keyword evidence="8" id="KW-0675">Receptor</keyword>
<dbReference type="Gene3D" id="3.40.50.10140">
    <property type="entry name" value="Toll/interleukin-1 receptor homology (TIR) domain"/>
    <property type="match status" value="1"/>
</dbReference>
<gene>
    <name evidence="11" type="ORF">RRG08_050340</name>
</gene>
<evidence type="ECO:0000256" key="6">
    <source>
        <dbReference type="ARBA" id="ARBA00022989"/>
    </source>
</evidence>
<sequence>MKFYVAKDLSKIRDNGFFPFRIYQDLENHHGMPELPVAVWSSPNDQKVSNSFRDSLRLRWNRLTYVPGTFEGEALKGLTSLKSLHLEGNQPHTPENFTYPDQILADVPGLEELWLDAYPEPLGSELSSLTTLLLYNNELGRSLAKDIEGVTFSFLPLLEKLDLSNNFIQNLPEPTFLKNENLQILNLSNNALSHFQPSLKNQAKLEILDLSLNSLEGFSEPTCKQLLEIKKKNKKFTTHILGNNGFQCSCENMYFLSFLLENPGIFKDVNQFTCKLKNGTRLDYARIPKFLPQLGIECLMQALFIVVLIAFFLVTSAFTICSLYYYKRWQWKYLFYVSKNRLHIGSTQINYRNAADAFVTYDQENSKFRDLMRRRILPQLNQMGVTTVLGELDFGGGPLVPSITAAVTSTRKTVVFLSKDIFQDFYRQTEVNLAIMHELHRQPECDQPSSLDADGENNTVVRNQRIRERSLGRRRETDDFSRFKDLLSHFPPEISVFLQGQIHRCLVYTGDTEHFWMSLRDVILEQ</sequence>
<keyword evidence="4" id="KW-0732">Signal</keyword>
<evidence type="ECO:0000313" key="12">
    <source>
        <dbReference type="Proteomes" id="UP001283361"/>
    </source>
</evidence>
<comment type="caution">
    <text evidence="11">The sequence shown here is derived from an EMBL/GenBank/DDBJ whole genome shotgun (WGS) entry which is preliminary data.</text>
</comment>
<keyword evidence="6 10" id="KW-1133">Transmembrane helix</keyword>
<dbReference type="GO" id="GO:0007165">
    <property type="term" value="P:signal transduction"/>
    <property type="evidence" value="ECO:0007669"/>
    <property type="project" value="TreeGrafter"/>
</dbReference>